<keyword evidence="3" id="KW-1185">Reference proteome</keyword>
<comment type="caution">
    <text evidence="2">The sequence shown here is derived from an EMBL/GenBank/DDBJ whole genome shotgun (WGS) entry which is preliminary data.</text>
</comment>
<protein>
    <submittedName>
        <fullName evidence="2">Uncharacterized protein</fullName>
    </submittedName>
</protein>
<evidence type="ECO:0000256" key="1">
    <source>
        <dbReference type="SAM" id="MobiDB-lite"/>
    </source>
</evidence>
<feature type="non-terminal residue" evidence="2">
    <location>
        <position position="1"/>
    </location>
</feature>
<feature type="compositionally biased region" description="Low complexity" evidence="1">
    <location>
        <begin position="48"/>
        <end position="62"/>
    </location>
</feature>
<dbReference type="EMBL" id="NRSG01000443">
    <property type="protein sequence ID" value="MBK1662073.1"/>
    <property type="molecule type" value="Genomic_DNA"/>
</dbReference>
<reference evidence="2 3" key="1">
    <citation type="journal article" date="2020" name="Microorganisms">
        <title>Osmotic Adaptation and Compatible Solute Biosynthesis of Phototrophic Bacteria as Revealed from Genome Analyses.</title>
        <authorList>
            <person name="Imhoff J.F."/>
            <person name="Rahn T."/>
            <person name="Kunzel S."/>
            <person name="Keller A."/>
            <person name="Neulinger S.C."/>
        </authorList>
    </citation>
    <scope>NUCLEOTIDE SEQUENCE [LARGE SCALE GENOMIC DNA]</scope>
    <source>
        <strain evidence="2 3">DSM 15382</strain>
    </source>
</reference>
<evidence type="ECO:0000313" key="2">
    <source>
        <dbReference type="EMBL" id="MBK1662073.1"/>
    </source>
</evidence>
<evidence type="ECO:0000313" key="3">
    <source>
        <dbReference type="Proteomes" id="UP000697995"/>
    </source>
</evidence>
<sequence>GPARPPRRVALTVDSSLAPIILRMIATQSLSAFTPSVGTAPVGRPGDAIPVRGVAPGAPVGGQSASQASPQRPLEAVPPQPGKPLPRGSLLDLRV</sequence>
<dbReference type="Proteomes" id="UP000697995">
    <property type="component" value="Unassembled WGS sequence"/>
</dbReference>
<feature type="region of interest" description="Disordered" evidence="1">
    <location>
        <begin position="34"/>
        <end position="95"/>
    </location>
</feature>
<proteinExistence type="predicted"/>
<accession>A0ABS1D6E8</accession>
<organism evidence="2 3">
    <name type="scientific">Paracraurococcus ruber</name>
    <dbReference type="NCBI Taxonomy" id="77675"/>
    <lineage>
        <taxon>Bacteria</taxon>
        <taxon>Pseudomonadati</taxon>
        <taxon>Pseudomonadota</taxon>
        <taxon>Alphaproteobacteria</taxon>
        <taxon>Acetobacterales</taxon>
        <taxon>Roseomonadaceae</taxon>
        <taxon>Paracraurococcus</taxon>
    </lineage>
</organism>
<gene>
    <name evidence="2" type="ORF">CKO45_28200</name>
</gene>
<name>A0ABS1D6E8_9PROT</name>